<dbReference type="GO" id="GO:0009073">
    <property type="term" value="P:aromatic amino acid family biosynthetic process"/>
    <property type="evidence" value="ECO:0007669"/>
    <property type="project" value="UniProtKB-KW"/>
</dbReference>
<feature type="binding site" evidence="11">
    <location>
        <position position="58"/>
    </location>
    <ligand>
        <name>substrate</name>
    </ligand>
</feature>
<dbReference type="UniPathway" id="UPA00053">
    <property type="reaction ID" value="UER00088"/>
</dbReference>
<comment type="subunit">
    <text evidence="11">Monomer.</text>
</comment>
<dbReference type="InterPro" id="IPR027417">
    <property type="entry name" value="P-loop_NTPase"/>
</dbReference>
<evidence type="ECO:0000256" key="4">
    <source>
        <dbReference type="ARBA" id="ARBA00022605"/>
    </source>
</evidence>
<comment type="pathway">
    <text evidence="1 11">Metabolic intermediate biosynthesis; chorismate biosynthesis; chorismate from D-erythrose 4-phosphate and phosphoenolpyruvate: step 5/7.</text>
</comment>
<proteinExistence type="inferred from homology"/>
<evidence type="ECO:0000256" key="11">
    <source>
        <dbReference type="HAMAP-Rule" id="MF_00109"/>
    </source>
</evidence>
<keyword evidence="6 11" id="KW-0547">Nucleotide-binding</keyword>
<gene>
    <name evidence="11" type="primary">aroK</name>
    <name evidence="12" type="ORF">D4T97_013025</name>
</gene>
<dbReference type="InterPro" id="IPR031322">
    <property type="entry name" value="Shikimate/glucono_kinase"/>
</dbReference>
<comment type="catalytic activity">
    <reaction evidence="10 11">
        <text>shikimate + ATP = 3-phosphoshikimate + ADP + H(+)</text>
        <dbReference type="Rhea" id="RHEA:13121"/>
        <dbReference type="ChEBI" id="CHEBI:15378"/>
        <dbReference type="ChEBI" id="CHEBI:30616"/>
        <dbReference type="ChEBI" id="CHEBI:36208"/>
        <dbReference type="ChEBI" id="CHEBI:145989"/>
        <dbReference type="ChEBI" id="CHEBI:456216"/>
        <dbReference type="EC" id="2.7.1.71"/>
    </reaction>
</comment>
<comment type="cofactor">
    <cofactor evidence="11">
        <name>Mg(2+)</name>
        <dbReference type="ChEBI" id="CHEBI:18420"/>
    </cofactor>
    <text evidence="11">Binds 1 Mg(2+) ion per subunit.</text>
</comment>
<comment type="subcellular location">
    <subcellularLocation>
        <location evidence="11">Cytoplasm</location>
    </subcellularLocation>
</comment>
<sequence length="173" mass="19766">MDKSIVLIGFMGAGKTTAGELAARKLNTGFIDIDLEIEKEFGMPTTDIFKKHGEKAFRTYEKNIIESKCTEKRQVISLGGGAFMDEGTRRTCLDSTIVIFLDISWEAWKKRYELLVDTRPVLQDRDLDEIKGLYSKRRVLYADHHYSILVDDLTPDETADKIVELYLHSGKKN</sequence>
<dbReference type="GO" id="GO:0008652">
    <property type="term" value="P:amino acid biosynthetic process"/>
    <property type="evidence" value="ECO:0007669"/>
    <property type="project" value="UniProtKB-KW"/>
</dbReference>
<evidence type="ECO:0000256" key="1">
    <source>
        <dbReference type="ARBA" id="ARBA00004842"/>
    </source>
</evidence>
<dbReference type="PRINTS" id="PR01100">
    <property type="entry name" value="SHIKIMTKNASE"/>
</dbReference>
<keyword evidence="4 11" id="KW-0028">Amino-acid biosynthesis</keyword>
<dbReference type="CDD" id="cd00464">
    <property type="entry name" value="SK"/>
    <property type="match status" value="1"/>
</dbReference>
<feature type="binding site" evidence="11">
    <location>
        <position position="34"/>
    </location>
    <ligand>
        <name>substrate</name>
    </ligand>
</feature>
<dbReference type="OrthoDB" id="9800332at2"/>
<evidence type="ECO:0000256" key="8">
    <source>
        <dbReference type="ARBA" id="ARBA00022840"/>
    </source>
</evidence>
<dbReference type="EC" id="2.7.1.71" evidence="3 11"/>
<keyword evidence="9 11" id="KW-0057">Aromatic amino acid biosynthesis</keyword>
<dbReference type="PROSITE" id="PS01128">
    <property type="entry name" value="SHIKIMATE_KINASE"/>
    <property type="match status" value="1"/>
</dbReference>
<dbReference type="Pfam" id="PF01202">
    <property type="entry name" value="SKI"/>
    <property type="match status" value="1"/>
</dbReference>
<name>A0A429XYI3_9BACI</name>
<evidence type="ECO:0000256" key="3">
    <source>
        <dbReference type="ARBA" id="ARBA00012154"/>
    </source>
</evidence>
<dbReference type="SUPFAM" id="SSF52540">
    <property type="entry name" value="P-loop containing nucleoside triphosphate hydrolases"/>
    <property type="match status" value="1"/>
</dbReference>
<comment type="similarity">
    <text evidence="2 11">Belongs to the shikimate kinase family.</text>
</comment>
<keyword evidence="11" id="KW-0460">Magnesium</keyword>
<dbReference type="InterPro" id="IPR000623">
    <property type="entry name" value="Shikimate_kinase/TSH1"/>
</dbReference>
<evidence type="ECO:0000313" key="13">
    <source>
        <dbReference type="Proteomes" id="UP000287156"/>
    </source>
</evidence>
<feature type="binding site" evidence="11">
    <location>
        <position position="16"/>
    </location>
    <ligand>
        <name>Mg(2+)</name>
        <dbReference type="ChEBI" id="CHEBI:18420"/>
    </ligand>
</feature>
<feature type="binding site" evidence="11">
    <location>
        <begin position="12"/>
        <end position="17"/>
    </location>
    <ligand>
        <name>ATP</name>
        <dbReference type="ChEBI" id="CHEBI:30616"/>
    </ligand>
</feature>
<evidence type="ECO:0000256" key="6">
    <source>
        <dbReference type="ARBA" id="ARBA00022741"/>
    </source>
</evidence>
<evidence type="ECO:0000256" key="10">
    <source>
        <dbReference type="ARBA" id="ARBA00048567"/>
    </source>
</evidence>
<keyword evidence="11" id="KW-0963">Cytoplasm</keyword>
<dbReference type="Proteomes" id="UP000287156">
    <property type="component" value="Unassembled WGS sequence"/>
</dbReference>
<feature type="binding site" evidence="11">
    <location>
        <position position="137"/>
    </location>
    <ligand>
        <name>substrate</name>
    </ligand>
</feature>
<dbReference type="GO" id="GO:0000287">
    <property type="term" value="F:magnesium ion binding"/>
    <property type="evidence" value="ECO:0007669"/>
    <property type="project" value="UniProtKB-UniRule"/>
</dbReference>
<keyword evidence="7 11" id="KW-0418">Kinase</keyword>
<feature type="binding site" evidence="11">
    <location>
        <position position="80"/>
    </location>
    <ligand>
        <name>substrate</name>
    </ligand>
</feature>
<protein>
    <recommendedName>
        <fullName evidence="3 11">Shikimate kinase</fullName>
        <shortName evidence="11">SK</shortName>
        <ecNumber evidence="3 11">2.7.1.71</ecNumber>
    </recommendedName>
</protein>
<dbReference type="GO" id="GO:0005829">
    <property type="term" value="C:cytosol"/>
    <property type="evidence" value="ECO:0007669"/>
    <property type="project" value="TreeGrafter"/>
</dbReference>
<keyword evidence="11" id="KW-0479">Metal-binding</keyword>
<dbReference type="AlphaFoldDB" id="A0A429XYI3"/>
<evidence type="ECO:0000256" key="7">
    <source>
        <dbReference type="ARBA" id="ARBA00022777"/>
    </source>
</evidence>
<dbReference type="GO" id="GO:0004765">
    <property type="term" value="F:shikimate kinase activity"/>
    <property type="evidence" value="ECO:0007669"/>
    <property type="project" value="UniProtKB-UniRule"/>
</dbReference>
<organism evidence="12 13">
    <name type="scientific">Siminovitchia acidinfaciens</name>
    <dbReference type="NCBI Taxonomy" id="2321395"/>
    <lineage>
        <taxon>Bacteria</taxon>
        <taxon>Bacillati</taxon>
        <taxon>Bacillota</taxon>
        <taxon>Bacilli</taxon>
        <taxon>Bacillales</taxon>
        <taxon>Bacillaceae</taxon>
        <taxon>Siminovitchia</taxon>
    </lineage>
</organism>
<dbReference type="HAMAP" id="MF_00109">
    <property type="entry name" value="Shikimate_kinase"/>
    <property type="match status" value="1"/>
</dbReference>
<feature type="binding site" evidence="11">
    <location>
        <position position="119"/>
    </location>
    <ligand>
        <name>ATP</name>
        <dbReference type="ChEBI" id="CHEBI:30616"/>
    </ligand>
</feature>
<keyword evidence="8 11" id="KW-0067">ATP-binding</keyword>
<dbReference type="GO" id="GO:0009423">
    <property type="term" value="P:chorismate biosynthetic process"/>
    <property type="evidence" value="ECO:0007669"/>
    <property type="project" value="UniProtKB-UniRule"/>
</dbReference>
<dbReference type="Gene3D" id="3.40.50.300">
    <property type="entry name" value="P-loop containing nucleotide triphosphate hydrolases"/>
    <property type="match status" value="1"/>
</dbReference>
<dbReference type="InterPro" id="IPR023000">
    <property type="entry name" value="Shikimate_kinase_CS"/>
</dbReference>
<comment type="caution">
    <text evidence="12">The sequence shown here is derived from an EMBL/GenBank/DDBJ whole genome shotgun (WGS) entry which is preliminary data.</text>
</comment>
<dbReference type="EMBL" id="QYTV02000005">
    <property type="protein sequence ID" value="RST73792.1"/>
    <property type="molecule type" value="Genomic_DNA"/>
</dbReference>
<accession>A0A429XYI3</accession>
<dbReference type="RefSeq" id="WP_126051179.1">
    <property type="nucleotide sequence ID" value="NZ_QYTV02000005.1"/>
</dbReference>
<evidence type="ECO:0000256" key="9">
    <source>
        <dbReference type="ARBA" id="ARBA00023141"/>
    </source>
</evidence>
<reference evidence="12" key="1">
    <citation type="submission" date="2018-12" db="EMBL/GenBank/DDBJ databases">
        <authorList>
            <person name="Sun L."/>
            <person name="Chen Z."/>
        </authorList>
    </citation>
    <scope>NUCLEOTIDE SEQUENCE [LARGE SCALE GENOMIC DNA]</scope>
    <source>
        <strain evidence="12">3-2-2</strain>
    </source>
</reference>
<comment type="function">
    <text evidence="11">Catalyzes the specific phosphorylation of the 3-hydroxyl group of shikimic acid using ATP as a cosubstrate.</text>
</comment>
<evidence type="ECO:0000256" key="5">
    <source>
        <dbReference type="ARBA" id="ARBA00022679"/>
    </source>
</evidence>
<evidence type="ECO:0000313" key="12">
    <source>
        <dbReference type="EMBL" id="RST73792.1"/>
    </source>
</evidence>
<dbReference type="PANTHER" id="PTHR21087:SF16">
    <property type="entry name" value="SHIKIMATE KINASE 1, CHLOROPLASTIC"/>
    <property type="match status" value="1"/>
</dbReference>
<dbReference type="GO" id="GO:0005524">
    <property type="term" value="F:ATP binding"/>
    <property type="evidence" value="ECO:0007669"/>
    <property type="project" value="UniProtKB-UniRule"/>
</dbReference>
<keyword evidence="13" id="KW-1185">Reference proteome</keyword>
<evidence type="ECO:0000256" key="2">
    <source>
        <dbReference type="ARBA" id="ARBA00006997"/>
    </source>
</evidence>
<dbReference type="PANTHER" id="PTHR21087">
    <property type="entry name" value="SHIKIMATE KINASE"/>
    <property type="match status" value="1"/>
</dbReference>
<keyword evidence="5 11" id="KW-0808">Transferase</keyword>
<comment type="caution">
    <text evidence="11">Lacks conserved residue(s) required for the propagation of feature annotation.</text>
</comment>